<feature type="domain" description="FAD-binding FR-type" evidence="1">
    <location>
        <begin position="6"/>
        <end position="138"/>
    </location>
</feature>
<dbReference type="PROSITE" id="PS51384">
    <property type="entry name" value="FAD_FR"/>
    <property type="match status" value="1"/>
</dbReference>
<dbReference type="InterPro" id="IPR039374">
    <property type="entry name" value="SIP_fam"/>
</dbReference>
<reference evidence="2 3" key="1">
    <citation type="submission" date="2018-08" db="EMBL/GenBank/DDBJ databases">
        <title>Isolation, diversity and antifungal activity of Actinobacteria from wheat.</title>
        <authorList>
            <person name="Han C."/>
        </authorList>
    </citation>
    <scope>NUCLEOTIDE SEQUENCE [LARGE SCALE GENOMIC DNA]</scope>
    <source>
        <strain evidence="2 3">NEAU-YY421</strain>
    </source>
</reference>
<accession>A0A372MCE4</accession>
<dbReference type="InterPro" id="IPR039261">
    <property type="entry name" value="FNR_nucleotide-bd"/>
</dbReference>
<proteinExistence type="predicted"/>
<dbReference type="RefSeq" id="WP_128554396.1">
    <property type="nucleotide sequence ID" value="NZ_QUAK01000017.1"/>
</dbReference>
<evidence type="ECO:0000313" key="3">
    <source>
        <dbReference type="Proteomes" id="UP000263094"/>
    </source>
</evidence>
<dbReference type="PANTHER" id="PTHR30157">
    <property type="entry name" value="FERRIC REDUCTASE, NADPH-DEPENDENT"/>
    <property type="match status" value="1"/>
</dbReference>
<gene>
    <name evidence="2" type="ORF">DY218_03450</name>
</gene>
<dbReference type="Pfam" id="PF04954">
    <property type="entry name" value="SIP"/>
    <property type="match status" value="1"/>
</dbReference>
<dbReference type="PANTHER" id="PTHR30157:SF0">
    <property type="entry name" value="NADPH-DEPENDENT FERRIC-CHELATE REDUCTASE"/>
    <property type="match status" value="1"/>
</dbReference>
<protein>
    <submittedName>
        <fullName evidence="2">Siderophore-interacting protein</fullName>
    </submittedName>
</protein>
<dbReference type="InterPro" id="IPR013113">
    <property type="entry name" value="SIP_FAD-bd"/>
</dbReference>
<dbReference type="AlphaFoldDB" id="A0A372MCE4"/>
<dbReference type="OrthoDB" id="3291337at2"/>
<dbReference type="SUPFAM" id="SSF63380">
    <property type="entry name" value="Riboflavin synthase domain-like"/>
    <property type="match status" value="1"/>
</dbReference>
<dbReference type="Proteomes" id="UP000263094">
    <property type="component" value="Unassembled WGS sequence"/>
</dbReference>
<dbReference type="Gene3D" id="2.40.30.10">
    <property type="entry name" value="Translation factors"/>
    <property type="match status" value="1"/>
</dbReference>
<sequence>MTDTPFQFFDVHVTCARRLTPSMHRVDLGGSDIARMASAGRDQRIKLFLPHDDQDAPVMPEPSADWYAAWRALDPAVRAVMRTYTIRDLNAATLTVDFALHGTTAPASRWATRARAGDRIGVLAPVEAENAGYDFRPPADTDWLLLAGDESALPAIAGILEHLPAGLPVRVWIELRDAADRQPLPTRADATITWLTDEPGASGPAAADRTAHAVRSALLPSGTPYAWIAGESSSVKTLRRHLVSERGMDRARVKFTGYWRRGASEDQLLIQDEAA</sequence>
<dbReference type="InterPro" id="IPR017927">
    <property type="entry name" value="FAD-bd_FR_type"/>
</dbReference>
<dbReference type="GO" id="GO:0016491">
    <property type="term" value="F:oxidoreductase activity"/>
    <property type="evidence" value="ECO:0007669"/>
    <property type="project" value="InterPro"/>
</dbReference>
<evidence type="ECO:0000313" key="2">
    <source>
        <dbReference type="EMBL" id="RFU88063.1"/>
    </source>
</evidence>
<name>A0A372MCE4_9ACTN</name>
<organism evidence="2 3">
    <name type="scientific">Streptomyces triticagri</name>
    <dbReference type="NCBI Taxonomy" id="2293568"/>
    <lineage>
        <taxon>Bacteria</taxon>
        <taxon>Bacillati</taxon>
        <taxon>Actinomycetota</taxon>
        <taxon>Actinomycetes</taxon>
        <taxon>Kitasatosporales</taxon>
        <taxon>Streptomycetaceae</taxon>
        <taxon>Streptomyces</taxon>
    </lineage>
</organism>
<dbReference type="InterPro" id="IPR017938">
    <property type="entry name" value="Riboflavin_synthase-like_b-brl"/>
</dbReference>
<evidence type="ECO:0000259" key="1">
    <source>
        <dbReference type="PROSITE" id="PS51384"/>
    </source>
</evidence>
<dbReference type="InterPro" id="IPR007037">
    <property type="entry name" value="SIP_rossman_dom"/>
</dbReference>
<keyword evidence="3" id="KW-1185">Reference proteome</keyword>
<comment type="caution">
    <text evidence="2">The sequence shown here is derived from an EMBL/GenBank/DDBJ whole genome shotgun (WGS) entry which is preliminary data.</text>
</comment>
<dbReference type="Gene3D" id="3.40.50.80">
    <property type="entry name" value="Nucleotide-binding domain of ferredoxin-NADP reductase (FNR) module"/>
    <property type="match status" value="1"/>
</dbReference>
<dbReference type="EMBL" id="QUAK01000017">
    <property type="protein sequence ID" value="RFU88063.1"/>
    <property type="molecule type" value="Genomic_DNA"/>
</dbReference>
<dbReference type="Pfam" id="PF08021">
    <property type="entry name" value="FAD_binding_9"/>
    <property type="match status" value="1"/>
</dbReference>
<dbReference type="CDD" id="cd06193">
    <property type="entry name" value="siderophore_interacting"/>
    <property type="match status" value="1"/>
</dbReference>